<evidence type="ECO:0000313" key="1">
    <source>
        <dbReference type="EMBL" id="ASV75523.1"/>
    </source>
</evidence>
<reference evidence="1 2" key="1">
    <citation type="journal article" name="Front. Microbiol.">
        <title>Sugar Metabolism of the First Thermophilic Planctomycete Thermogutta terrifontis: Comparative Genomic and Transcriptomic Approaches.</title>
        <authorList>
            <person name="Elcheninov A.G."/>
            <person name="Menzel P."/>
            <person name="Gudbergsdottir S.R."/>
            <person name="Slesarev A.I."/>
            <person name="Kadnikov V.V."/>
            <person name="Krogh A."/>
            <person name="Bonch-Osmolovskaya E.A."/>
            <person name="Peng X."/>
            <person name="Kublanov I.V."/>
        </authorList>
    </citation>
    <scope>NUCLEOTIDE SEQUENCE [LARGE SCALE GENOMIC DNA]</scope>
    <source>
        <strain evidence="1 2">R1</strain>
    </source>
</reference>
<protein>
    <submittedName>
        <fullName evidence="1">Uncharacterized protein</fullName>
    </submittedName>
</protein>
<keyword evidence="2" id="KW-1185">Reference proteome</keyword>
<organism evidence="1 2">
    <name type="scientific">Thermogutta terrifontis</name>
    <dbReference type="NCBI Taxonomy" id="1331910"/>
    <lineage>
        <taxon>Bacteria</taxon>
        <taxon>Pseudomonadati</taxon>
        <taxon>Planctomycetota</taxon>
        <taxon>Planctomycetia</taxon>
        <taxon>Pirellulales</taxon>
        <taxon>Thermoguttaceae</taxon>
        <taxon>Thermogutta</taxon>
    </lineage>
</organism>
<name>A0A286RHU2_9BACT</name>
<dbReference type="KEGG" id="ttf:THTE_2921"/>
<dbReference type="Proteomes" id="UP000215086">
    <property type="component" value="Chromosome"/>
</dbReference>
<proteinExistence type="predicted"/>
<dbReference type="EMBL" id="CP018477">
    <property type="protein sequence ID" value="ASV75523.1"/>
    <property type="molecule type" value="Genomic_DNA"/>
</dbReference>
<accession>A0A286RHU2</accession>
<evidence type="ECO:0000313" key="2">
    <source>
        <dbReference type="Proteomes" id="UP000215086"/>
    </source>
</evidence>
<sequence length="72" mass="8128">MCSRFPAIMESQAMEVPDDLPILSRFLRGSLRRQCVAGAIHELPLPLIRQLNQAVGARSLKCVFQKYLENVT</sequence>
<gene>
    <name evidence="1" type="ORF">THTE_2921</name>
</gene>
<dbReference type="AlphaFoldDB" id="A0A286RHU2"/>